<dbReference type="SMART" id="SM00507">
    <property type="entry name" value="HNHc"/>
    <property type="match status" value="1"/>
</dbReference>
<dbReference type="InterPro" id="IPR002711">
    <property type="entry name" value="HNH"/>
</dbReference>
<dbReference type="PANTHER" id="PTHR33877:SF2">
    <property type="entry name" value="OS07G0170200 PROTEIN"/>
    <property type="match status" value="1"/>
</dbReference>
<evidence type="ECO:0000256" key="1">
    <source>
        <dbReference type="SAM" id="MobiDB-lite"/>
    </source>
</evidence>
<name>A0A835SHV3_CHLIN</name>
<feature type="region of interest" description="Disordered" evidence="1">
    <location>
        <begin position="152"/>
        <end position="223"/>
    </location>
</feature>
<comment type="caution">
    <text evidence="3">The sequence shown here is derived from an EMBL/GenBank/DDBJ whole genome shotgun (WGS) entry which is preliminary data.</text>
</comment>
<dbReference type="InterPro" id="IPR052892">
    <property type="entry name" value="NA-targeting_endonuclease"/>
</dbReference>
<dbReference type="GO" id="GO:0003676">
    <property type="term" value="F:nucleic acid binding"/>
    <property type="evidence" value="ECO:0007669"/>
    <property type="project" value="InterPro"/>
</dbReference>
<feature type="domain" description="HNH nuclease" evidence="2">
    <location>
        <begin position="345"/>
        <end position="395"/>
    </location>
</feature>
<feature type="compositionally biased region" description="Pro residues" evidence="1">
    <location>
        <begin position="200"/>
        <end position="210"/>
    </location>
</feature>
<evidence type="ECO:0000313" key="4">
    <source>
        <dbReference type="Proteomes" id="UP000650467"/>
    </source>
</evidence>
<dbReference type="Proteomes" id="UP000650467">
    <property type="component" value="Unassembled WGS sequence"/>
</dbReference>
<dbReference type="GO" id="GO:0004519">
    <property type="term" value="F:endonuclease activity"/>
    <property type="evidence" value="ECO:0007669"/>
    <property type="project" value="InterPro"/>
</dbReference>
<feature type="compositionally biased region" description="Low complexity" evidence="1">
    <location>
        <begin position="186"/>
        <end position="199"/>
    </location>
</feature>
<reference evidence="3" key="1">
    <citation type="journal article" date="2020" name="bioRxiv">
        <title>Comparative genomics of Chlamydomonas.</title>
        <authorList>
            <person name="Craig R.J."/>
            <person name="Hasan A.R."/>
            <person name="Ness R.W."/>
            <person name="Keightley P.D."/>
        </authorList>
    </citation>
    <scope>NUCLEOTIDE SEQUENCE</scope>
    <source>
        <strain evidence="3">SAG 7.73</strain>
    </source>
</reference>
<dbReference type="Gene3D" id="1.10.30.50">
    <property type="match status" value="1"/>
</dbReference>
<protein>
    <recommendedName>
        <fullName evidence="2">HNH nuclease domain-containing protein</fullName>
    </recommendedName>
</protein>
<sequence>MLGVCSLPQPGRLRPGLTAPCSLGGASAAAGSTTGACSWRRLAPVAAARRRRGSSAAKSPVAASASGASAAASASLLLLPAASATAAAATSGLFGLCCSSLSRHAALCPRRGGGGADDDALAAPTAAAAALLLAVAPGRSRAVTARCIPPSSAAGGGDASGPQGGAFGGRQRGGNRMSRRKSKSDSSAAPDAASSHSGPSPSPISSPVAPPSAGGSSSGGGGLTAAAVATATVEVSMAVATASVDSDSEYMAGGAGNTSQVGNQIVPFARRQPRALVLDCAYRPINVLTWYKAFHFEYYGRGEVLEYYPPPAVCSTGTGEHPLPAVLRVPQYTADVQDLCSRVACTRRNVMVRDGFCCQYCGSRRDLTIDHVHPASKGGKETWDNLVTACMRCNQKKSDRSLAQLGWKLKRKPKEPTPYEIGIVAGIATGDILRPPPEWEAYIAPYRERLETYRQAAVEAGLLNLIDGE</sequence>
<evidence type="ECO:0000259" key="2">
    <source>
        <dbReference type="SMART" id="SM00507"/>
    </source>
</evidence>
<accession>A0A835SHV3</accession>
<dbReference type="Pfam" id="PF01844">
    <property type="entry name" value="HNH"/>
    <property type="match status" value="1"/>
</dbReference>
<dbReference type="EMBL" id="JAEHOC010000058">
    <property type="protein sequence ID" value="KAG2425177.1"/>
    <property type="molecule type" value="Genomic_DNA"/>
</dbReference>
<keyword evidence="4" id="KW-1185">Reference proteome</keyword>
<organism evidence="3 4">
    <name type="scientific">Chlamydomonas incerta</name>
    <dbReference type="NCBI Taxonomy" id="51695"/>
    <lineage>
        <taxon>Eukaryota</taxon>
        <taxon>Viridiplantae</taxon>
        <taxon>Chlorophyta</taxon>
        <taxon>core chlorophytes</taxon>
        <taxon>Chlorophyceae</taxon>
        <taxon>CS clade</taxon>
        <taxon>Chlamydomonadales</taxon>
        <taxon>Chlamydomonadaceae</taxon>
        <taxon>Chlamydomonas</taxon>
    </lineage>
</organism>
<dbReference type="AlphaFoldDB" id="A0A835SHV3"/>
<dbReference type="CDD" id="cd00085">
    <property type="entry name" value="HNHc"/>
    <property type="match status" value="1"/>
</dbReference>
<proteinExistence type="predicted"/>
<evidence type="ECO:0000313" key="3">
    <source>
        <dbReference type="EMBL" id="KAG2425177.1"/>
    </source>
</evidence>
<dbReference type="OrthoDB" id="2127950at2759"/>
<dbReference type="PANTHER" id="PTHR33877">
    <property type="entry name" value="SLL1193 PROTEIN"/>
    <property type="match status" value="1"/>
</dbReference>
<dbReference type="GO" id="GO:0008270">
    <property type="term" value="F:zinc ion binding"/>
    <property type="evidence" value="ECO:0007669"/>
    <property type="project" value="InterPro"/>
</dbReference>
<dbReference type="InterPro" id="IPR003615">
    <property type="entry name" value="HNH_nuc"/>
</dbReference>
<gene>
    <name evidence="3" type="ORF">HXX76_013931</name>
</gene>
<feature type="compositionally biased region" description="Gly residues" evidence="1">
    <location>
        <begin position="154"/>
        <end position="172"/>
    </location>
</feature>